<protein>
    <submittedName>
        <fullName evidence="1">Uncharacterized protein</fullName>
    </submittedName>
</protein>
<organism evidence="1 2">
    <name type="scientific">Hibiscus sabdariffa</name>
    <name type="common">roselle</name>
    <dbReference type="NCBI Taxonomy" id="183260"/>
    <lineage>
        <taxon>Eukaryota</taxon>
        <taxon>Viridiplantae</taxon>
        <taxon>Streptophyta</taxon>
        <taxon>Embryophyta</taxon>
        <taxon>Tracheophyta</taxon>
        <taxon>Spermatophyta</taxon>
        <taxon>Magnoliopsida</taxon>
        <taxon>eudicotyledons</taxon>
        <taxon>Gunneridae</taxon>
        <taxon>Pentapetalae</taxon>
        <taxon>rosids</taxon>
        <taxon>malvids</taxon>
        <taxon>Malvales</taxon>
        <taxon>Malvaceae</taxon>
        <taxon>Malvoideae</taxon>
        <taxon>Hibiscus</taxon>
    </lineage>
</organism>
<accession>A0ABR2AEW9</accession>
<sequence>MVGNSSTYGEEFNVWDCFIVHYSTFSNACLWGQSKTPCLINPTISKAHVVDWTGGLTSPYLKGTSPSSRVSATALIHDTV</sequence>
<evidence type="ECO:0000313" key="2">
    <source>
        <dbReference type="Proteomes" id="UP001472677"/>
    </source>
</evidence>
<comment type="caution">
    <text evidence="1">The sequence shown here is derived from an EMBL/GenBank/DDBJ whole genome shotgun (WGS) entry which is preliminary data.</text>
</comment>
<reference evidence="1 2" key="1">
    <citation type="journal article" date="2024" name="G3 (Bethesda)">
        <title>Genome assembly of Hibiscus sabdariffa L. provides insights into metabolisms of medicinal natural products.</title>
        <authorList>
            <person name="Kim T."/>
        </authorList>
    </citation>
    <scope>NUCLEOTIDE SEQUENCE [LARGE SCALE GENOMIC DNA]</scope>
    <source>
        <strain evidence="1">TK-2024</strain>
        <tissue evidence="1">Old leaves</tissue>
    </source>
</reference>
<gene>
    <name evidence="1" type="ORF">V6N12_033896</name>
</gene>
<proteinExistence type="predicted"/>
<name>A0ABR2AEW9_9ROSI</name>
<dbReference type="EMBL" id="JBBPBM010000790">
    <property type="protein sequence ID" value="KAK8491373.1"/>
    <property type="molecule type" value="Genomic_DNA"/>
</dbReference>
<evidence type="ECO:0000313" key="1">
    <source>
        <dbReference type="EMBL" id="KAK8491373.1"/>
    </source>
</evidence>
<dbReference type="Proteomes" id="UP001472677">
    <property type="component" value="Unassembled WGS sequence"/>
</dbReference>
<keyword evidence="2" id="KW-1185">Reference proteome</keyword>